<dbReference type="RefSeq" id="WP_250223517.1">
    <property type="nucleotide sequence ID" value="NZ_CP097762.1"/>
</dbReference>
<proteinExistence type="predicted"/>
<accession>A0ABY4STT1</accession>
<reference evidence="1" key="1">
    <citation type="submission" date="2022-05" db="EMBL/GenBank/DDBJ databases">
        <title>Impact of host demography and evolutionary history on endosymbiont molecular evolution: a test in carpenter ants (Genus Camponotus) and their Blochmannia endosymbionts.</title>
        <authorList>
            <person name="Manthey J.D."/>
            <person name="Giron J.C."/>
            <person name="Hruska J.P."/>
        </authorList>
    </citation>
    <scope>NUCLEOTIDE SEQUENCE</scope>
    <source>
        <strain evidence="1">C-006</strain>
    </source>
</reference>
<name>A0ABY4STT1_9ENTR</name>
<protein>
    <submittedName>
        <fullName evidence="1">Uncharacterized protein</fullName>
    </submittedName>
</protein>
<keyword evidence="2" id="KW-1185">Reference proteome</keyword>
<evidence type="ECO:0000313" key="1">
    <source>
        <dbReference type="EMBL" id="URJ25386.1"/>
    </source>
</evidence>
<dbReference type="Gene3D" id="3.40.120.10">
    <property type="entry name" value="Alpha-D-Glucose-1,6-Bisphosphate, subunit A, domain 3"/>
    <property type="match status" value="1"/>
</dbReference>
<dbReference type="EMBL" id="CP097762">
    <property type="protein sequence ID" value="URJ25386.1"/>
    <property type="molecule type" value="Genomic_DNA"/>
</dbReference>
<gene>
    <name evidence="1" type="ORF">M9405_01550</name>
</gene>
<evidence type="ECO:0000313" key="2">
    <source>
        <dbReference type="Proteomes" id="UP001056834"/>
    </source>
</evidence>
<organism evidence="1 2">
    <name type="scientific">Candidatus Blochmannia ocreatus</name>
    <name type="common">nom. nud.</name>
    <dbReference type="NCBI Taxonomy" id="251538"/>
    <lineage>
        <taxon>Bacteria</taxon>
        <taxon>Pseudomonadati</taxon>
        <taxon>Pseudomonadota</taxon>
        <taxon>Gammaproteobacteria</taxon>
        <taxon>Enterobacterales</taxon>
        <taxon>Enterobacteriaceae</taxon>
        <taxon>ant endosymbionts</taxon>
        <taxon>Candidatus Blochmanniella</taxon>
    </lineage>
</organism>
<dbReference type="Proteomes" id="UP001056834">
    <property type="component" value="Chromosome"/>
</dbReference>
<sequence length="109" mass="12873">MIKSIKLFKFIHIDHNGCIRIDYASKIVITGVLSYNNKFNSFLVNDPDCDKYRIITPAGFVKPHHYLITAMYYFFKNRILWHSNTLAMETTYVTSSAIHRASRYFHYTL</sequence>